<organism evidence="1 2">
    <name type="scientific">Rhizobium sullae</name>
    <name type="common">Rhizobium hedysari</name>
    <dbReference type="NCBI Taxonomy" id="50338"/>
    <lineage>
        <taxon>Bacteria</taxon>
        <taxon>Pseudomonadati</taxon>
        <taxon>Pseudomonadota</taxon>
        <taxon>Alphaproteobacteria</taxon>
        <taxon>Hyphomicrobiales</taxon>
        <taxon>Rhizobiaceae</taxon>
        <taxon>Rhizobium/Agrobacterium group</taxon>
        <taxon>Rhizobium</taxon>
    </lineage>
</organism>
<evidence type="ECO:0000313" key="1">
    <source>
        <dbReference type="EMBL" id="UWU12996.1"/>
    </source>
</evidence>
<keyword evidence="2" id="KW-1185">Reference proteome</keyword>
<dbReference type="EMBL" id="CP104143">
    <property type="protein sequence ID" value="UWU12996.1"/>
    <property type="molecule type" value="Genomic_DNA"/>
</dbReference>
<dbReference type="Proteomes" id="UP001060123">
    <property type="component" value="Chromosome"/>
</dbReference>
<protein>
    <submittedName>
        <fullName evidence="1">Methyltransferase, TIGR04325 family</fullName>
        <ecNumber evidence="1">2.1.1.-</ecNumber>
    </submittedName>
</protein>
<keyword evidence="1" id="KW-0489">Methyltransferase</keyword>
<reference evidence="1" key="1">
    <citation type="submission" date="2022-09" db="EMBL/GenBank/DDBJ databases">
        <title>Australian commercial rhizobial inoculants.</title>
        <authorList>
            <person name="Kohlmeier M.G."/>
            <person name="O'Hara G.W."/>
            <person name="Colombi E."/>
            <person name="Ramsay J.P."/>
            <person name="Terpolilli J."/>
        </authorList>
    </citation>
    <scope>NUCLEOTIDE SEQUENCE</scope>
    <source>
        <strain evidence="1">WSM1592</strain>
    </source>
</reference>
<dbReference type="EC" id="2.1.1.-" evidence="1"/>
<accession>A0ABY5XFP6</accession>
<proteinExistence type="predicted"/>
<dbReference type="RefSeq" id="WP_244915104.1">
    <property type="nucleotide sequence ID" value="NZ_CP104143.1"/>
</dbReference>
<dbReference type="GO" id="GO:0008168">
    <property type="term" value="F:methyltransferase activity"/>
    <property type="evidence" value="ECO:0007669"/>
    <property type="project" value="UniProtKB-KW"/>
</dbReference>
<dbReference type="InterPro" id="IPR027612">
    <property type="entry name" value="Put_MTase_LIC12133"/>
</dbReference>
<name>A0ABY5XFP6_RHISU</name>
<gene>
    <name evidence="1" type="ORF">N2599_12555</name>
</gene>
<sequence length="274" mass="30906">MMLASYVTRNAHPFLRNVANGFNRSFGLILAVQGRLRYLSPFPRRFTGAYSSFDEAIAAARSSTLAGYDHDEVAHVAFEKMCQVTPWDYPVLFWMRHLMDDIDGVVDAGGHMGTKYRAFRKLLPFDDSFQWVVYDLPAIVRAGRRMAEREGLTRLSFVDRVEDAGALSLFLGSGLMQYLDVSPSVLLKRLPSLPRHLLLNKVALRKGTTVVTLERIGPAYVPYQIRNEADFLTEIIGLGYHLVDRWPIPSLSSVIDTHPELGASESSGFYFRLN</sequence>
<keyword evidence="1" id="KW-0808">Transferase</keyword>
<dbReference type="NCBIfam" id="TIGR04325">
    <property type="entry name" value="MTase_LIC12133"/>
    <property type="match status" value="1"/>
</dbReference>
<dbReference type="GO" id="GO:0032259">
    <property type="term" value="P:methylation"/>
    <property type="evidence" value="ECO:0007669"/>
    <property type="project" value="UniProtKB-KW"/>
</dbReference>
<evidence type="ECO:0000313" key="2">
    <source>
        <dbReference type="Proteomes" id="UP001060123"/>
    </source>
</evidence>